<dbReference type="Proteomes" id="UP001529180">
    <property type="component" value="Unassembled WGS sequence"/>
</dbReference>
<comment type="caution">
    <text evidence="1">The sequence shown here is derived from an EMBL/GenBank/DDBJ whole genome shotgun (WGS) entry which is preliminary data.</text>
</comment>
<evidence type="ECO:0000313" key="2">
    <source>
        <dbReference type="Proteomes" id="UP001529180"/>
    </source>
</evidence>
<gene>
    <name evidence="1" type="ORF">P7680_19370</name>
</gene>
<dbReference type="RefSeq" id="WP_278006977.1">
    <property type="nucleotide sequence ID" value="NZ_JARSBO010000010.1"/>
</dbReference>
<keyword evidence="2" id="KW-1185">Reference proteome</keyword>
<dbReference type="EMBL" id="JARSBO010000010">
    <property type="protein sequence ID" value="MDG4721175.1"/>
    <property type="molecule type" value="Genomic_DNA"/>
</dbReference>
<proteinExistence type="predicted"/>
<reference evidence="1 2" key="1">
    <citation type="submission" date="2023-03" db="EMBL/GenBank/DDBJ databases">
        <title>Strain FZY0004 represents a novel species in the genus Thalassospira isolated from seawater.</title>
        <authorList>
            <person name="Fu Z.-Y."/>
        </authorList>
    </citation>
    <scope>NUCLEOTIDE SEQUENCE [LARGE SCALE GENOMIC DNA]</scope>
    <source>
        <strain evidence="1 2">FZY0004</strain>
    </source>
</reference>
<protein>
    <submittedName>
        <fullName evidence="1">Uncharacterized protein</fullName>
    </submittedName>
</protein>
<accession>A0ABT6GGG6</accession>
<sequence>MKSTLFKSEAEKTEFVEITRAGIAADKTPAMIRCDLSERFDFETLTVCNALSRCGISLFETRTGLRGMRDIDAATKQTVIDRCKELIAEGKGPLRIRAMLSIEFDLYEVSAVSICLRHGNIDIRTEAYRGNTWQPSAARQASEVEDVDFNPDYDPDEDITLKAVDTLREKQKDVRFDKKRGQWWLNHRPVSRVQLIQSAGLGV</sequence>
<name>A0ABT6GGG6_9PROT</name>
<organism evidence="1 2">
    <name type="scientific">Thalassospira aquimaris</name>
    <dbReference type="NCBI Taxonomy" id="3037796"/>
    <lineage>
        <taxon>Bacteria</taxon>
        <taxon>Pseudomonadati</taxon>
        <taxon>Pseudomonadota</taxon>
        <taxon>Alphaproteobacteria</taxon>
        <taxon>Rhodospirillales</taxon>
        <taxon>Thalassospiraceae</taxon>
        <taxon>Thalassospira</taxon>
    </lineage>
</organism>
<evidence type="ECO:0000313" key="1">
    <source>
        <dbReference type="EMBL" id="MDG4721175.1"/>
    </source>
</evidence>